<evidence type="ECO:0000256" key="2">
    <source>
        <dbReference type="SAM" id="Phobius"/>
    </source>
</evidence>
<name>A0A813EQ03_POLGL</name>
<comment type="caution">
    <text evidence="3">The sequence shown here is derived from an EMBL/GenBank/DDBJ whole genome shotgun (WGS) entry which is preliminary data.</text>
</comment>
<reference evidence="3" key="1">
    <citation type="submission" date="2021-02" db="EMBL/GenBank/DDBJ databases">
        <authorList>
            <person name="Dougan E. K."/>
            <person name="Rhodes N."/>
            <person name="Thang M."/>
            <person name="Chan C."/>
        </authorList>
    </citation>
    <scope>NUCLEOTIDE SEQUENCE</scope>
</reference>
<feature type="compositionally biased region" description="Polar residues" evidence="1">
    <location>
        <begin position="194"/>
        <end position="213"/>
    </location>
</feature>
<dbReference type="AlphaFoldDB" id="A0A813EQ03"/>
<feature type="compositionally biased region" description="Low complexity" evidence="1">
    <location>
        <begin position="1"/>
        <end position="51"/>
    </location>
</feature>
<feature type="non-terminal residue" evidence="3">
    <location>
        <position position="1"/>
    </location>
</feature>
<protein>
    <submittedName>
        <fullName evidence="3">Uncharacterized protein</fullName>
    </submittedName>
</protein>
<feature type="transmembrane region" description="Helical" evidence="2">
    <location>
        <begin position="827"/>
        <end position="849"/>
    </location>
</feature>
<proteinExistence type="predicted"/>
<feature type="region of interest" description="Disordered" evidence="1">
    <location>
        <begin position="192"/>
        <end position="213"/>
    </location>
</feature>
<accession>A0A813EQ03</accession>
<evidence type="ECO:0000313" key="4">
    <source>
        <dbReference type="Proteomes" id="UP000654075"/>
    </source>
</evidence>
<keyword evidence="2" id="KW-1133">Transmembrane helix</keyword>
<keyword evidence="4" id="KW-1185">Reference proteome</keyword>
<feature type="region of interest" description="Disordered" evidence="1">
    <location>
        <begin position="912"/>
        <end position="948"/>
    </location>
</feature>
<keyword evidence="2" id="KW-0472">Membrane</keyword>
<dbReference type="Proteomes" id="UP000654075">
    <property type="component" value="Unassembled WGS sequence"/>
</dbReference>
<organism evidence="3 4">
    <name type="scientific">Polarella glacialis</name>
    <name type="common">Dinoflagellate</name>
    <dbReference type="NCBI Taxonomy" id="89957"/>
    <lineage>
        <taxon>Eukaryota</taxon>
        <taxon>Sar</taxon>
        <taxon>Alveolata</taxon>
        <taxon>Dinophyceae</taxon>
        <taxon>Suessiales</taxon>
        <taxon>Suessiaceae</taxon>
        <taxon>Polarella</taxon>
    </lineage>
</organism>
<evidence type="ECO:0000313" key="3">
    <source>
        <dbReference type="EMBL" id="CAE8599801.1"/>
    </source>
</evidence>
<sequence>DLLRPQQQPQPSRQTLRQQAQQAQQQQSQQSQQSQRSQQLQQPEETQQLQQHSLGRFNWQGEGLDGEGGDGEGFRDLHTGTDAVAPEEEHGILAECDTNSPTRRRRPMSSDEKLAPKKAAGLPLSLEPRLGVLTAPRSPLFDDGFQGTSLFSPSPSTVDIHGPASLGHVSSAPSLLSGAGALELSESLSTPSLNFSTNSSKEDGSSFNGGRLLQTSAGPSTNDLWLNENSVANAIAGVIALRADELDYMHSAVYRAVAPVPNQDPKPAGLNRGAVSIAILLMLDAGAVLFDNFVATSAAGFHDAWCCSSELHGLLTAETDVFIVGSCVCAALGQSSNGSNTSNASNCSNGTNGTNGSNGSNGSNLSSCDTGPPPPCLTDCCYGYIETEARLLCMEFTKYGTNEVRCDFWAGFAKEACLGACSSCKVIGRALFDQCVFTLQPFMQYEQARARCTEMRTDFESYRCPSACIDKIALCGINPGFRKCNAKCGNFNKCDTYQNRGASVLEEDVFVGQTVLPGLDGLPQSCYLMPWDCRNDIPYTRCGIYRHCPPDFCVIKDVTCEIKDSCQSVGVCAPGDGNCYYSSLADGTQCEDGLFYTTADTCIGTKLPTTRVKDSCDPLSGSCVFEAKPDNTLCSSSPSGPLDGGCVAGLCRRPQKSICENVECPYLGFCMERSYCDIMRGLCTREEKAERQLCDDADPTTEFSLCIEGKCVGELVKEAKFHFDGENSCEGVVPAGTQLYYGDVREEEACHEQCKLDPACVAYSYGYYTCYIYGGRGNRTRNPDFEAWQQHWTLLDPLVAPTITYGSRCYSKQDIGLKWKLISESAAWFGITVSCLVIVPLLFTLAMTWGPISHSFRGLTGCCGGHRLKEMPADNDGVIDSFQPKSPKGGSYIAQDPGNSLEDNLETMAIKEEYASEEDFGQSDPRGQVHEQATWAEGDAEGAVKAAT</sequence>
<gene>
    <name evidence="3" type="ORF">PGLA1383_LOCUS18144</name>
</gene>
<feature type="region of interest" description="Disordered" evidence="1">
    <location>
        <begin position="1"/>
        <end position="117"/>
    </location>
</feature>
<keyword evidence="2" id="KW-0812">Transmembrane</keyword>
<dbReference type="EMBL" id="CAJNNV010011495">
    <property type="protein sequence ID" value="CAE8599801.1"/>
    <property type="molecule type" value="Genomic_DNA"/>
</dbReference>
<evidence type="ECO:0000256" key="1">
    <source>
        <dbReference type="SAM" id="MobiDB-lite"/>
    </source>
</evidence>